<dbReference type="OrthoDB" id="2121995at2759"/>
<dbReference type="AlphaFoldDB" id="A0A1Y2B3Q4"/>
<feature type="compositionally biased region" description="Polar residues" evidence="1">
    <location>
        <begin position="1"/>
        <end position="10"/>
    </location>
</feature>
<feature type="transmembrane region" description="Helical" evidence="2">
    <location>
        <begin position="119"/>
        <end position="139"/>
    </location>
</feature>
<dbReference type="Proteomes" id="UP000193642">
    <property type="component" value="Unassembled WGS sequence"/>
</dbReference>
<keyword evidence="4" id="KW-1185">Reference proteome</keyword>
<feature type="region of interest" description="Disordered" evidence="1">
    <location>
        <begin position="1"/>
        <end position="23"/>
    </location>
</feature>
<proteinExistence type="predicted"/>
<reference evidence="3 4" key="1">
    <citation type="submission" date="2016-07" db="EMBL/GenBank/DDBJ databases">
        <title>Pervasive Adenine N6-methylation of Active Genes in Fungi.</title>
        <authorList>
            <consortium name="DOE Joint Genome Institute"/>
            <person name="Mondo S.J."/>
            <person name="Dannebaum R.O."/>
            <person name="Kuo R.C."/>
            <person name="Labutti K."/>
            <person name="Haridas S."/>
            <person name="Kuo A."/>
            <person name="Salamov A."/>
            <person name="Ahrendt S.R."/>
            <person name="Lipzen A."/>
            <person name="Sullivan W."/>
            <person name="Andreopoulos W.B."/>
            <person name="Clum A."/>
            <person name="Lindquist E."/>
            <person name="Daum C."/>
            <person name="Ramamoorthy G.K."/>
            <person name="Gryganskyi A."/>
            <person name="Culley D."/>
            <person name="Magnuson J.K."/>
            <person name="James T.Y."/>
            <person name="O'Malley M.A."/>
            <person name="Stajich J.E."/>
            <person name="Spatafora J.W."/>
            <person name="Visel A."/>
            <person name="Grigoriev I.V."/>
        </authorList>
    </citation>
    <scope>NUCLEOTIDE SEQUENCE [LARGE SCALE GENOMIC DNA]</scope>
    <source>
        <strain evidence="3 4">JEL800</strain>
    </source>
</reference>
<evidence type="ECO:0000313" key="4">
    <source>
        <dbReference type="Proteomes" id="UP000193642"/>
    </source>
</evidence>
<keyword evidence="2" id="KW-0472">Membrane</keyword>
<keyword evidence="2" id="KW-1133">Transmembrane helix</keyword>
<sequence>MTARNNSPSLPQQQQQQQQQPQHSYIIVASNGAGFNTNPNNVMNPPPTYSVLNKPQQIPFDGYLVDSNTNYSYTGGNGGGYPVVGQGQGQGQGGWYQGGNFYGVAATTNSLKQISRSPLVVAILLAVVATGLTVAATVLPNLFSFYYSVQPFGTITEETGLFHSRVCHDQQCMVYGGDLCTLLEKNLGIVGGGASSFPTAECGELSVIRVLLIIGIFLFIPLTYHFLRPTYSTRSLPARATKIRRNIAIHTI</sequence>
<evidence type="ECO:0000313" key="3">
    <source>
        <dbReference type="EMBL" id="ORY28715.1"/>
    </source>
</evidence>
<protein>
    <submittedName>
        <fullName evidence="3">Uncharacterized protein</fullName>
    </submittedName>
</protein>
<evidence type="ECO:0000256" key="2">
    <source>
        <dbReference type="SAM" id="Phobius"/>
    </source>
</evidence>
<feature type="compositionally biased region" description="Low complexity" evidence="1">
    <location>
        <begin position="11"/>
        <end position="22"/>
    </location>
</feature>
<keyword evidence="2" id="KW-0812">Transmembrane</keyword>
<accession>A0A1Y2B3Q4</accession>
<organism evidence="3 4">
    <name type="scientific">Rhizoclosmatium globosum</name>
    <dbReference type="NCBI Taxonomy" id="329046"/>
    <lineage>
        <taxon>Eukaryota</taxon>
        <taxon>Fungi</taxon>
        <taxon>Fungi incertae sedis</taxon>
        <taxon>Chytridiomycota</taxon>
        <taxon>Chytridiomycota incertae sedis</taxon>
        <taxon>Chytridiomycetes</taxon>
        <taxon>Chytridiales</taxon>
        <taxon>Chytriomycetaceae</taxon>
        <taxon>Rhizoclosmatium</taxon>
    </lineage>
</organism>
<feature type="transmembrane region" description="Helical" evidence="2">
    <location>
        <begin position="207"/>
        <end position="227"/>
    </location>
</feature>
<dbReference type="EMBL" id="MCGO01000092">
    <property type="protein sequence ID" value="ORY28715.1"/>
    <property type="molecule type" value="Genomic_DNA"/>
</dbReference>
<name>A0A1Y2B3Q4_9FUNG</name>
<gene>
    <name evidence="3" type="ORF">BCR33DRAFT_793239</name>
</gene>
<comment type="caution">
    <text evidence="3">The sequence shown here is derived from an EMBL/GenBank/DDBJ whole genome shotgun (WGS) entry which is preliminary data.</text>
</comment>
<evidence type="ECO:0000256" key="1">
    <source>
        <dbReference type="SAM" id="MobiDB-lite"/>
    </source>
</evidence>